<dbReference type="Gene3D" id="2.40.50.140">
    <property type="entry name" value="Nucleic acid-binding proteins"/>
    <property type="match status" value="1"/>
</dbReference>
<name>A0A9D5BIZ8_PEA</name>
<evidence type="ECO:0000313" key="2">
    <source>
        <dbReference type="Proteomes" id="UP001058974"/>
    </source>
</evidence>
<dbReference type="InterPro" id="IPR012340">
    <property type="entry name" value="NA-bd_OB-fold"/>
</dbReference>
<reference evidence="1 2" key="1">
    <citation type="journal article" date="2022" name="Nat. Genet.">
        <title>Improved pea reference genome and pan-genome highlight genomic features and evolutionary characteristics.</title>
        <authorList>
            <person name="Yang T."/>
            <person name="Liu R."/>
            <person name="Luo Y."/>
            <person name="Hu S."/>
            <person name="Wang D."/>
            <person name="Wang C."/>
            <person name="Pandey M.K."/>
            <person name="Ge S."/>
            <person name="Xu Q."/>
            <person name="Li N."/>
            <person name="Li G."/>
            <person name="Huang Y."/>
            <person name="Saxena R.K."/>
            <person name="Ji Y."/>
            <person name="Li M."/>
            <person name="Yan X."/>
            <person name="He Y."/>
            <person name="Liu Y."/>
            <person name="Wang X."/>
            <person name="Xiang C."/>
            <person name="Varshney R.K."/>
            <person name="Ding H."/>
            <person name="Gao S."/>
            <person name="Zong X."/>
        </authorList>
    </citation>
    <scope>NUCLEOTIDE SEQUENCE [LARGE SCALE GENOMIC DNA]</scope>
    <source>
        <strain evidence="1 2">cv. Zhongwan 6</strain>
    </source>
</reference>
<dbReference type="Proteomes" id="UP001058974">
    <property type="component" value="Chromosome 1"/>
</dbReference>
<gene>
    <name evidence="1" type="ORF">KIW84_013035</name>
</gene>
<protein>
    <submittedName>
        <fullName evidence="1">Uncharacterized protein</fullName>
    </submittedName>
</protein>
<dbReference type="Gramene" id="Psat01G0303500-T1">
    <property type="protein sequence ID" value="KAI5444614.1"/>
    <property type="gene ID" value="KIW84_013035"/>
</dbReference>
<comment type="caution">
    <text evidence="1">The sequence shown here is derived from an EMBL/GenBank/DDBJ whole genome shotgun (WGS) entry which is preliminary data.</text>
</comment>
<dbReference type="AlphaFoldDB" id="A0A9D5BIZ8"/>
<keyword evidence="2" id="KW-1185">Reference proteome</keyword>
<organism evidence="1 2">
    <name type="scientific">Pisum sativum</name>
    <name type="common">Garden pea</name>
    <name type="synonym">Lathyrus oleraceus</name>
    <dbReference type="NCBI Taxonomy" id="3888"/>
    <lineage>
        <taxon>Eukaryota</taxon>
        <taxon>Viridiplantae</taxon>
        <taxon>Streptophyta</taxon>
        <taxon>Embryophyta</taxon>
        <taxon>Tracheophyta</taxon>
        <taxon>Spermatophyta</taxon>
        <taxon>Magnoliopsida</taxon>
        <taxon>eudicotyledons</taxon>
        <taxon>Gunneridae</taxon>
        <taxon>Pentapetalae</taxon>
        <taxon>rosids</taxon>
        <taxon>fabids</taxon>
        <taxon>Fabales</taxon>
        <taxon>Fabaceae</taxon>
        <taxon>Papilionoideae</taxon>
        <taxon>50 kb inversion clade</taxon>
        <taxon>NPAAA clade</taxon>
        <taxon>Hologalegina</taxon>
        <taxon>IRL clade</taxon>
        <taxon>Fabeae</taxon>
        <taxon>Lathyrus</taxon>
    </lineage>
</organism>
<proteinExistence type="predicted"/>
<dbReference type="EMBL" id="JAMSHJ010000001">
    <property type="protein sequence ID" value="KAI5444614.1"/>
    <property type="molecule type" value="Genomic_DNA"/>
</dbReference>
<accession>A0A9D5BIZ8</accession>
<sequence>MSRPPILIKGLVKGNQGDQIHVTTRNREFKDWIEQLTEHETYCLYNGEPMVNDNTFKVCLNKLKLVFNGGTIFSKIPTPVIPPQQFKFKAIDDFLSGKFTTDLLYGDLYVVGVLQDIVKTQMGGGGKKYCANITLRDEAENVIELVLWEDYAKQFMHYNNSNNSPSPTLLILTHAW</sequence>
<evidence type="ECO:0000313" key="1">
    <source>
        <dbReference type="EMBL" id="KAI5444614.1"/>
    </source>
</evidence>